<keyword evidence="1" id="KW-0614">Plasmid</keyword>
<evidence type="ECO:0000313" key="2">
    <source>
        <dbReference type="Proteomes" id="UP000218731"/>
    </source>
</evidence>
<organism evidence="1 2">
    <name type="scientific">Pseudomonas putida</name>
    <name type="common">Arthrobacter siderocapsulatus</name>
    <dbReference type="NCBI Taxonomy" id="303"/>
    <lineage>
        <taxon>Bacteria</taxon>
        <taxon>Pseudomonadati</taxon>
        <taxon>Pseudomonadota</taxon>
        <taxon>Gammaproteobacteria</taxon>
        <taxon>Pseudomonadales</taxon>
        <taxon>Pseudomonadaceae</taxon>
        <taxon>Pseudomonas</taxon>
    </lineage>
</organism>
<reference evidence="1 2" key="1">
    <citation type="submission" date="2015-11" db="EMBL/GenBank/DDBJ databases">
        <title>Complete genome sequencing of a biphenyl-degrading bacterium, Pseudomonas putida KF715 (=NBRC110667).</title>
        <authorList>
            <person name="Suenaga H."/>
            <person name="Fujihara N."/>
            <person name="Watanabe T."/>
            <person name="Hirose J."/>
            <person name="Kimura N."/>
            <person name="Yamazoe A."/>
            <person name="Hosoyama A."/>
            <person name="Shimodaira J."/>
            <person name="Furukawa K."/>
        </authorList>
    </citation>
    <scope>NUCLEOTIDE SEQUENCE [LARGE SCALE GENOMIC DNA]</scope>
    <source>
        <strain evidence="1 2">KF715</strain>
        <plasmid evidence="2">Plasmid pkf715c dna</plasmid>
    </source>
</reference>
<protein>
    <submittedName>
        <fullName evidence="1">Uncharacterized protein</fullName>
    </submittedName>
</protein>
<evidence type="ECO:0000313" key="1">
    <source>
        <dbReference type="EMBL" id="BAW27526.1"/>
    </source>
</evidence>
<dbReference type="AlphaFoldDB" id="A0A1L7NPX9"/>
<proteinExistence type="predicted"/>
<dbReference type="Proteomes" id="UP000218731">
    <property type="component" value="Plasmid pKF715C"/>
</dbReference>
<sequence length="81" mass="9244">MRAPNDPRTISRAQEVVDALKGAESRDDLWDLEKHATGWLDALHTEGLIDRPEYDRLTTAMNLISVTTRHGWDGMEIQPCR</sequence>
<name>A0A1L7NPX9_PSEPU</name>
<accession>A0A1L7NPX9</accession>
<dbReference type="RefSeq" id="WP_096427238.1">
    <property type="nucleotide sequence ID" value="NZ_AP015032.1"/>
</dbReference>
<dbReference type="EMBL" id="AP015032">
    <property type="protein sequence ID" value="BAW27526.1"/>
    <property type="molecule type" value="Genomic_DNA"/>
</dbReference>
<gene>
    <name evidence="1" type="ORF">KF715C_pC930</name>
</gene>
<geneLocation type="plasmid" evidence="2">
    <name>pkf715c dna</name>
</geneLocation>